<dbReference type="Pfam" id="PF10442">
    <property type="entry name" value="FIST_C"/>
    <property type="match status" value="1"/>
</dbReference>
<protein>
    <recommendedName>
        <fullName evidence="5">Histidine kinase</fullName>
    </recommendedName>
</protein>
<dbReference type="InterPro" id="IPR019494">
    <property type="entry name" value="FIST_C"/>
</dbReference>
<comment type="caution">
    <text evidence="3">The sequence shown here is derived from an EMBL/GenBank/DDBJ whole genome shotgun (WGS) entry which is preliminary data.</text>
</comment>
<feature type="domain" description="FIST" evidence="1">
    <location>
        <begin position="25"/>
        <end position="218"/>
    </location>
</feature>
<organism evidence="3 4">
    <name type="scientific">Candidatus Magnetaquiglobus chichijimensis</name>
    <dbReference type="NCBI Taxonomy" id="3141448"/>
    <lineage>
        <taxon>Bacteria</taxon>
        <taxon>Pseudomonadati</taxon>
        <taxon>Pseudomonadota</taxon>
        <taxon>Magnetococcia</taxon>
        <taxon>Magnetococcales</taxon>
        <taxon>Candidatus Magnetaquicoccaceae</taxon>
        <taxon>Candidatus Magnetaquiglobus</taxon>
    </lineage>
</organism>
<dbReference type="Pfam" id="PF08495">
    <property type="entry name" value="FIST"/>
    <property type="match status" value="1"/>
</dbReference>
<reference evidence="3 4" key="1">
    <citation type="submission" date="2024-05" db="EMBL/GenBank/DDBJ databases">
        <authorList>
            <consortium name="Candidatus Magnetaquicoccaceae bacterium FCR-1 genome sequencing consortium"/>
            <person name="Shimoshige H."/>
            <person name="Shimamura S."/>
            <person name="Taoka A."/>
            <person name="Kobayashi H."/>
            <person name="Maekawa T."/>
        </authorList>
    </citation>
    <scope>NUCLEOTIDE SEQUENCE [LARGE SCALE GENOMIC DNA]</scope>
    <source>
        <strain evidence="3 4">FCR-1</strain>
    </source>
</reference>
<dbReference type="PANTHER" id="PTHR40252">
    <property type="entry name" value="BLR0328 PROTEIN"/>
    <property type="match status" value="1"/>
</dbReference>
<sequence>MKIGQRVFKDGMIHAGALRELAGIDPDLVLVFGAAASFARGDLHAGLRASFPTARLAGCSTAGEIAGEEVHDGALVVTAIRFEATALRLVSERVAAMEESEAAGGRIGERLNGPDLRAILLFSKGLGVNGSAIIGGITSRIDASVAVTGGLAGDGGAFQRTWVLDDDGVHDDGVVGIGLYGDAVRVGYGSYGGWEPFGPARRVTRCAGNVLFELDGEPALNVYKRYLGDYAKDLPASGLLFPFEMLGEDHGRLGLIRTILGIDEQAGSLVLAGDIDPHGYLRLMHASTDALVNGAETAAETTRDMVRDCGAGLAVLVSCVGRKLVMGDHVDEEVEVVAEALAEGTVTTGFYSYGEISPFSTTTECKLHNQTMTITFVAEDAH</sequence>
<dbReference type="InterPro" id="IPR013702">
    <property type="entry name" value="FIST_domain_N"/>
</dbReference>
<evidence type="ECO:0000313" key="3">
    <source>
        <dbReference type="EMBL" id="GAB0057312.1"/>
    </source>
</evidence>
<evidence type="ECO:0000259" key="2">
    <source>
        <dbReference type="SMART" id="SM01204"/>
    </source>
</evidence>
<reference evidence="3 4" key="2">
    <citation type="submission" date="2024-09" db="EMBL/GenBank/DDBJ databases">
        <title>Draft genome sequence of Candidatus Magnetaquicoccaceae bacterium FCR-1.</title>
        <authorList>
            <person name="Shimoshige H."/>
            <person name="Shimamura S."/>
            <person name="Taoka A."/>
            <person name="Kobayashi H."/>
            <person name="Maekawa T."/>
        </authorList>
    </citation>
    <scope>NUCLEOTIDE SEQUENCE [LARGE SCALE GENOMIC DNA]</scope>
    <source>
        <strain evidence="3 4">FCR-1</strain>
    </source>
</reference>
<gene>
    <name evidence="3" type="ORF">SIID45300_01636</name>
</gene>
<evidence type="ECO:0008006" key="5">
    <source>
        <dbReference type="Google" id="ProtNLM"/>
    </source>
</evidence>
<keyword evidence="4" id="KW-1185">Reference proteome</keyword>
<dbReference type="SMART" id="SM01204">
    <property type="entry name" value="FIST_C"/>
    <property type="match status" value="1"/>
</dbReference>
<feature type="domain" description="FIST C-domain" evidence="2">
    <location>
        <begin position="219"/>
        <end position="359"/>
    </location>
</feature>
<dbReference type="RefSeq" id="WP_420905012.1">
    <property type="nucleotide sequence ID" value="NZ_BAAFGK010000004.1"/>
</dbReference>
<dbReference type="PANTHER" id="PTHR40252:SF2">
    <property type="entry name" value="BLR0328 PROTEIN"/>
    <property type="match status" value="1"/>
</dbReference>
<name>A0ABQ0C8U5_9PROT</name>
<evidence type="ECO:0000259" key="1">
    <source>
        <dbReference type="SMART" id="SM00897"/>
    </source>
</evidence>
<dbReference type="Proteomes" id="UP001628193">
    <property type="component" value="Unassembled WGS sequence"/>
</dbReference>
<dbReference type="EMBL" id="BAAFGK010000004">
    <property type="protein sequence ID" value="GAB0057312.1"/>
    <property type="molecule type" value="Genomic_DNA"/>
</dbReference>
<dbReference type="SMART" id="SM00897">
    <property type="entry name" value="FIST"/>
    <property type="match status" value="1"/>
</dbReference>
<evidence type="ECO:0000313" key="4">
    <source>
        <dbReference type="Proteomes" id="UP001628193"/>
    </source>
</evidence>
<accession>A0ABQ0C8U5</accession>
<proteinExistence type="predicted"/>